<proteinExistence type="predicted"/>
<dbReference type="OrthoDB" id="5426982at2759"/>
<dbReference type="AlphaFoldDB" id="A0A2J6QL93"/>
<organism evidence="1 2">
    <name type="scientific">Hyaloscypha hepaticicola</name>
    <dbReference type="NCBI Taxonomy" id="2082293"/>
    <lineage>
        <taxon>Eukaryota</taxon>
        <taxon>Fungi</taxon>
        <taxon>Dikarya</taxon>
        <taxon>Ascomycota</taxon>
        <taxon>Pezizomycotina</taxon>
        <taxon>Leotiomycetes</taxon>
        <taxon>Helotiales</taxon>
        <taxon>Hyaloscyphaceae</taxon>
        <taxon>Hyaloscypha</taxon>
    </lineage>
</organism>
<dbReference type="PANTHER" id="PTHR35392">
    <property type="entry name" value="ZN(II)2CYS6 TRANSCRIPTION FACTOR (EUROFUNG)-RELATED-RELATED"/>
    <property type="match status" value="1"/>
</dbReference>
<evidence type="ECO:0000313" key="1">
    <source>
        <dbReference type="EMBL" id="PMD26996.1"/>
    </source>
</evidence>
<dbReference type="PANTHER" id="PTHR35392:SF1">
    <property type="entry name" value="ZN(II)2CYS6 TRANSCRIPTION FACTOR (EUROFUNG)"/>
    <property type="match status" value="1"/>
</dbReference>
<dbReference type="EMBL" id="KZ613466">
    <property type="protein sequence ID" value="PMD26996.1"/>
    <property type="molecule type" value="Genomic_DNA"/>
</dbReference>
<protein>
    <submittedName>
        <fullName evidence="1">Uncharacterized protein</fullName>
    </submittedName>
</protein>
<sequence length="618" mass="70901">MNESSWLHVDNYDTDLDLDFFDEYMVSEWIDSFELPDSIQADIRNSTADEHAAIVYNYEEIANPNFGNDQEYLFTSSSRVPEASPQLDYVSTTTPLERFSSPIQLASNASPRRPEQRSFEDCLSEFVGTEPVVKGTKHREQYSTEDRKKVDQVRKAGACIRCKLMKTPCELELPCASCLKSCKDQALGRSLCIRPRLIDARFTLDLWDRDNDVKWLKKNVTPLHGPRRTMQICLVNICDLSNCSTPEMLNRAPWIWDGVGGYDGPLIEPPSLDIQVQEFEPLPGNEHKHILDIWFVDKPIFVNPGFYAIPTDCLPSLDTLINWVLDTTRYSRWACFGSGFHGAFLSLASRYYECEKDLPLVGLMQKSIRLSCLHAVWCLALPQPRTSREQPYQYASEAVHKQIEAIAARGIVDLEVEILSELQKLIFSSKGPGKLNLLPIWTCLWLLILTYRRTLQNERLKKHKEARFSLAQHMYNMFVSIYSGLFRPSSPLWLNWLKDDVFELFGKDYRITGCIGTLKTELDYIYNSDKDFQHSHDSLLRSLVFENEKKLGRKAHEAALKAPLSGRTDRNPYVSDFRQLMDEMGLAQRSSWDMAGRLQLPSAISLARPRNGRVDPLV</sequence>
<evidence type="ECO:0000313" key="2">
    <source>
        <dbReference type="Proteomes" id="UP000235672"/>
    </source>
</evidence>
<dbReference type="InterPro" id="IPR052973">
    <property type="entry name" value="Fungal_sec-metab_reg_TF"/>
</dbReference>
<keyword evidence="2" id="KW-1185">Reference proteome</keyword>
<gene>
    <name evidence="1" type="ORF">NA56DRAFT_640795</name>
</gene>
<dbReference type="Proteomes" id="UP000235672">
    <property type="component" value="Unassembled WGS sequence"/>
</dbReference>
<name>A0A2J6QL93_9HELO</name>
<accession>A0A2J6QL93</accession>
<reference evidence="1 2" key="1">
    <citation type="submission" date="2016-05" db="EMBL/GenBank/DDBJ databases">
        <title>A degradative enzymes factory behind the ericoid mycorrhizal symbiosis.</title>
        <authorList>
            <consortium name="DOE Joint Genome Institute"/>
            <person name="Martino E."/>
            <person name="Morin E."/>
            <person name="Grelet G."/>
            <person name="Kuo A."/>
            <person name="Kohler A."/>
            <person name="Daghino S."/>
            <person name="Barry K."/>
            <person name="Choi C."/>
            <person name="Cichocki N."/>
            <person name="Clum A."/>
            <person name="Copeland A."/>
            <person name="Hainaut M."/>
            <person name="Haridas S."/>
            <person name="Labutti K."/>
            <person name="Lindquist E."/>
            <person name="Lipzen A."/>
            <person name="Khouja H.-R."/>
            <person name="Murat C."/>
            <person name="Ohm R."/>
            <person name="Olson A."/>
            <person name="Spatafora J."/>
            <person name="Veneault-Fourrey C."/>
            <person name="Henrissat B."/>
            <person name="Grigoriev I."/>
            <person name="Martin F."/>
            <person name="Perotto S."/>
        </authorList>
    </citation>
    <scope>NUCLEOTIDE SEQUENCE [LARGE SCALE GENOMIC DNA]</scope>
    <source>
        <strain evidence="1 2">UAMH 7357</strain>
    </source>
</reference>